<evidence type="ECO:0000313" key="2">
    <source>
        <dbReference type="EMBL" id="AXR82212.1"/>
    </source>
</evidence>
<accession>A0A346PRR7</accession>
<evidence type="ECO:0000256" key="1">
    <source>
        <dbReference type="SAM" id="MobiDB-lite"/>
    </source>
</evidence>
<reference evidence="3" key="1">
    <citation type="submission" date="2018-02" db="EMBL/GenBank/DDBJ databases">
        <title>Phenotypic and genomic properties of facultatively anaerobic sulfur-reducing natronoarchaea from hypersaline soda lakes.</title>
        <authorList>
            <person name="Sorokin D.Y."/>
            <person name="Kublanov I.V."/>
            <person name="Roman P."/>
            <person name="Sinninghe Damste J.S."/>
            <person name="Golyshin P.N."/>
            <person name="Rojo D."/>
            <person name="Ciordia S."/>
            <person name="Mena M.D.C."/>
            <person name="Ferrer M."/>
            <person name="Messina E."/>
            <person name="Smedile F."/>
            <person name="La Spada G."/>
            <person name="La Cono V."/>
            <person name="Yakimov M.M."/>
        </authorList>
    </citation>
    <scope>NUCLEOTIDE SEQUENCE [LARGE SCALE GENOMIC DNA]</scope>
    <source>
        <strain evidence="3">AArc-Mg</strain>
    </source>
</reference>
<proteinExistence type="predicted"/>
<name>A0A346PRR7_9EURY</name>
<evidence type="ECO:0000313" key="3">
    <source>
        <dbReference type="Proteomes" id="UP000258613"/>
    </source>
</evidence>
<keyword evidence="3" id="KW-1185">Reference proteome</keyword>
<evidence type="ECO:0008006" key="4">
    <source>
        <dbReference type="Google" id="ProtNLM"/>
    </source>
</evidence>
<gene>
    <name evidence="2" type="ORF">AArcMg_2215</name>
</gene>
<dbReference type="GeneID" id="37642701"/>
<feature type="compositionally biased region" description="Low complexity" evidence="1">
    <location>
        <begin position="279"/>
        <end position="290"/>
    </location>
</feature>
<dbReference type="RefSeq" id="WP_117368851.1">
    <property type="nucleotide sequence ID" value="NZ_CP027033.1"/>
</dbReference>
<feature type="region of interest" description="Disordered" evidence="1">
    <location>
        <begin position="262"/>
        <end position="290"/>
    </location>
</feature>
<organism evidence="2 3">
    <name type="scientific">Natrarchaeobaculum sulfurireducens</name>
    <dbReference type="NCBI Taxonomy" id="2044521"/>
    <lineage>
        <taxon>Archaea</taxon>
        <taxon>Methanobacteriati</taxon>
        <taxon>Methanobacteriota</taxon>
        <taxon>Stenosarchaea group</taxon>
        <taxon>Halobacteria</taxon>
        <taxon>Halobacteriales</taxon>
        <taxon>Natrialbaceae</taxon>
        <taxon>Natrarchaeobaculum</taxon>
    </lineage>
</organism>
<protein>
    <recommendedName>
        <fullName evidence="4">CopG family transcriptional regulator</fullName>
    </recommendedName>
</protein>
<sequence>MVGEDQDGGGISFALPADVDDWIAQTAAERGETREETCQRLLTAAHAVATDDGTVTTDPDAFEQFERDLEDQREEFLDLIEDVRSRVIQVKREADTKAPADHDHTSYVSDDDLEAVRAELDRLERRLEAGFDDFEGVLEHLLDRADDIDERASILGSALLEVRDRQEMILEREQARATVEQLKLAASQLGVRSATCDECGTSVDVSLLTAPECPACASSIADVESKSSFFGSHTLVTGTPPALEGDVGDAVASSVDLTRVETGSTVSADADADGDGDGPSDSSPSTEASR</sequence>
<dbReference type="OrthoDB" id="178000at2157"/>
<dbReference type="EMBL" id="CP027033">
    <property type="protein sequence ID" value="AXR82212.1"/>
    <property type="molecule type" value="Genomic_DNA"/>
</dbReference>
<dbReference type="AlphaFoldDB" id="A0A346PRR7"/>
<dbReference type="Proteomes" id="UP000258613">
    <property type="component" value="Chromosome"/>
</dbReference>
<dbReference type="KEGG" id="nag:AArcMg_2215"/>